<gene>
    <name evidence="5" type="ORF">GCM10009114_10560</name>
</gene>
<keyword evidence="6" id="KW-1185">Reference proteome</keyword>
<dbReference type="Proteomes" id="UP001500359">
    <property type="component" value="Unassembled WGS sequence"/>
</dbReference>
<evidence type="ECO:0000256" key="1">
    <source>
        <dbReference type="ARBA" id="ARBA00022679"/>
    </source>
</evidence>
<dbReference type="PANTHER" id="PTHR43792:SF8">
    <property type="entry name" value="[RIBOSOMAL PROTEIN US5]-ALANINE N-ACETYLTRANSFERASE"/>
    <property type="match status" value="1"/>
</dbReference>
<reference evidence="6" key="1">
    <citation type="journal article" date="2019" name="Int. J. Syst. Evol. Microbiol.">
        <title>The Global Catalogue of Microorganisms (GCM) 10K type strain sequencing project: providing services to taxonomists for standard genome sequencing and annotation.</title>
        <authorList>
            <consortium name="The Broad Institute Genomics Platform"/>
            <consortium name="The Broad Institute Genome Sequencing Center for Infectious Disease"/>
            <person name="Wu L."/>
            <person name="Ma J."/>
        </authorList>
    </citation>
    <scope>NUCLEOTIDE SEQUENCE [LARGE SCALE GENOMIC DNA]</scope>
    <source>
        <strain evidence="6">JCM 15896</strain>
    </source>
</reference>
<evidence type="ECO:0000313" key="5">
    <source>
        <dbReference type="EMBL" id="GAA0854508.1"/>
    </source>
</evidence>
<dbReference type="InterPro" id="IPR051531">
    <property type="entry name" value="N-acetyltransferase"/>
</dbReference>
<evidence type="ECO:0000256" key="2">
    <source>
        <dbReference type="ARBA" id="ARBA00023315"/>
    </source>
</evidence>
<dbReference type="CDD" id="cd04301">
    <property type="entry name" value="NAT_SF"/>
    <property type="match status" value="1"/>
</dbReference>
<dbReference type="RefSeq" id="WP_343857258.1">
    <property type="nucleotide sequence ID" value="NZ_BAAAFD010000002.1"/>
</dbReference>
<feature type="domain" description="N-acetyltransferase" evidence="4">
    <location>
        <begin position="5"/>
        <end position="156"/>
    </location>
</feature>
<evidence type="ECO:0000259" key="4">
    <source>
        <dbReference type="PROSITE" id="PS51186"/>
    </source>
</evidence>
<comment type="similarity">
    <text evidence="3">Belongs to the acetyltransferase family. RimJ subfamily.</text>
</comment>
<keyword evidence="1" id="KW-0808">Transferase</keyword>
<dbReference type="InterPro" id="IPR016181">
    <property type="entry name" value="Acyl_CoA_acyltransferase"/>
</dbReference>
<evidence type="ECO:0000256" key="3">
    <source>
        <dbReference type="ARBA" id="ARBA00038502"/>
    </source>
</evidence>
<sequence>MEQQFTVRHSEKVDISAIRQIYQQTPNYTNTLQLPYPSLDSWESFLGNKPDNFYSLVAQQNGAIVGQLGMEVFKAPRRKHEANIGMAVSQQWQGKGVGSTLVKAALDLAHNWLAISRIELEVYTDNDAAISLYQKFGFTIEGTAKNYAFRDGKYVDVFLMARVTPLTAD</sequence>
<protein>
    <submittedName>
        <fullName evidence="5">GNAT family N-acetyltransferase</fullName>
    </submittedName>
</protein>
<proteinExistence type="inferred from homology"/>
<comment type="caution">
    <text evidence="5">The sequence shown here is derived from an EMBL/GenBank/DDBJ whole genome shotgun (WGS) entry which is preliminary data.</text>
</comment>
<dbReference type="EMBL" id="BAAAFD010000002">
    <property type="protein sequence ID" value="GAA0854508.1"/>
    <property type="molecule type" value="Genomic_DNA"/>
</dbReference>
<keyword evidence="2" id="KW-0012">Acyltransferase</keyword>
<organism evidence="5 6">
    <name type="scientific">Aliiglaciecola litoralis</name>
    <dbReference type="NCBI Taxonomy" id="582857"/>
    <lineage>
        <taxon>Bacteria</taxon>
        <taxon>Pseudomonadati</taxon>
        <taxon>Pseudomonadota</taxon>
        <taxon>Gammaproteobacteria</taxon>
        <taxon>Alteromonadales</taxon>
        <taxon>Alteromonadaceae</taxon>
        <taxon>Aliiglaciecola</taxon>
    </lineage>
</organism>
<accession>A0ABP3WPA2</accession>
<evidence type="ECO:0000313" key="6">
    <source>
        <dbReference type="Proteomes" id="UP001500359"/>
    </source>
</evidence>
<dbReference type="SUPFAM" id="SSF55729">
    <property type="entry name" value="Acyl-CoA N-acyltransferases (Nat)"/>
    <property type="match status" value="1"/>
</dbReference>
<dbReference type="PROSITE" id="PS51186">
    <property type="entry name" value="GNAT"/>
    <property type="match status" value="1"/>
</dbReference>
<dbReference type="InterPro" id="IPR000182">
    <property type="entry name" value="GNAT_dom"/>
</dbReference>
<dbReference type="Gene3D" id="3.40.630.30">
    <property type="match status" value="1"/>
</dbReference>
<name>A0ABP3WPA2_9ALTE</name>
<dbReference type="PANTHER" id="PTHR43792">
    <property type="entry name" value="GNAT FAMILY, PUTATIVE (AFU_ORTHOLOGUE AFUA_3G00765)-RELATED-RELATED"/>
    <property type="match status" value="1"/>
</dbReference>
<dbReference type="Pfam" id="PF00583">
    <property type="entry name" value="Acetyltransf_1"/>
    <property type="match status" value="1"/>
</dbReference>